<organism evidence="1 2">
    <name type="scientific">Paenibacillus larvae subsp. larvae</name>
    <dbReference type="NCBI Taxonomy" id="147375"/>
    <lineage>
        <taxon>Bacteria</taxon>
        <taxon>Bacillati</taxon>
        <taxon>Bacillota</taxon>
        <taxon>Bacilli</taxon>
        <taxon>Bacillales</taxon>
        <taxon>Paenibacillaceae</taxon>
        <taxon>Paenibacillus</taxon>
    </lineage>
</organism>
<keyword evidence="1" id="KW-0614">Plasmid</keyword>
<sequence length="64" mass="7621">MFKNLKDLDLAFMEDDETYRNRKELCRLPCDKLSDEAIAKLAGKVKTYRLSKEELEELNRRLRG</sequence>
<evidence type="ECO:0000313" key="1">
    <source>
        <dbReference type="EMBL" id="QHZ54044.1"/>
    </source>
</evidence>
<accession>A0A6C0QZ97</accession>
<dbReference type="EMBL" id="CP019718">
    <property type="protein sequence ID" value="QHZ54044.1"/>
    <property type="molecule type" value="Genomic_DNA"/>
</dbReference>
<geneLocation type="plasmid" evidence="1 2">
    <name>unnamed1</name>
</geneLocation>
<dbReference type="Proteomes" id="UP000464330">
    <property type="component" value="Plasmid unnamed1"/>
</dbReference>
<dbReference type="AlphaFoldDB" id="A0A6C0QZ97"/>
<dbReference type="RefSeq" id="WP_172423944.1">
    <property type="nucleotide sequence ID" value="NZ_CP019718.1"/>
</dbReference>
<proteinExistence type="predicted"/>
<gene>
    <name evidence="1" type="ORF">ERICV_05060</name>
</gene>
<evidence type="ECO:0000313" key="2">
    <source>
        <dbReference type="Proteomes" id="UP000464330"/>
    </source>
</evidence>
<protein>
    <submittedName>
        <fullName evidence="1">Uncharacterized protein</fullName>
    </submittedName>
</protein>
<name>A0A6C0QZ97_9BACL</name>
<reference evidence="1 2" key="1">
    <citation type="journal article" date="2020" name="Int. J. Med. Microbiol.">
        <title>Discovery of Paenibacillus larvae ERIC V: Phenotypic and genomic comparison to genotypes ERIC I-IV reveal different inventories of virulence factors which correlate with epidemiological prevalences of American Foulbrood.</title>
        <authorList>
            <person name="Beims H."/>
            <person name="Bunk B."/>
            <person name="Erler S."/>
            <person name="Mohr K.I."/>
            <person name="Sproer C."/>
            <person name="Pradella S."/>
            <person name="Gunther G."/>
            <person name="Rohde M."/>
            <person name="von der Ohe W."/>
            <person name="Steinert M."/>
        </authorList>
    </citation>
    <scope>NUCLEOTIDE SEQUENCE [LARGE SCALE GENOMIC DNA]</scope>
    <source>
        <strain evidence="1">Eric_V</strain>
        <plasmid evidence="1">unnamed1</plasmid>
    </source>
</reference>